<feature type="compositionally biased region" description="Basic and acidic residues" evidence="1">
    <location>
        <begin position="95"/>
        <end position="126"/>
    </location>
</feature>
<feature type="compositionally biased region" description="Basic residues" evidence="1">
    <location>
        <begin position="84"/>
        <end position="94"/>
    </location>
</feature>
<name>K0SAK3_THAOC</name>
<feature type="compositionally biased region" description="Basic and acidic residues" evidence="1">
    <location>
        <begin position="164"/>
        <end position="174"/>
    </location>
</feature>
<gene>
    <name evidence="2" type="ORF">THAOC_24496</name>
</gene>
<evidence type="ECO:0000313" key="2">
    <source>
        <dbReference type="EMBL" id="EJK55737.1"/>
    </source>
</evidence>
<keyword evidence="3" id="KW-1185">Reference proteome</keyword>
<dbReference type="AlphaFoldDB" id="K0SAK3"/>
<reference evidence="2 3" key="1">
    <citation type="journal article" date="2012" name="Genome Biol.">
        <title>Genome and low-iron response of an oceanic diatom adapted to chronic iron limitation.</title>
        <authorList>
            <person name="Lommer M."/>
            <person name="Specht M."/>
            <person name="Roy A.S."/>
            <person name="Kraemer L."/>
            <person name="Andreson R."/>
            <person name="Gutowska M.A."/>
            <person name="Wolf J."/>
            <person name="Bergner S.V."/>
            <person name="Schilhabel M.B."/>
            <person name="Klostermeier U.C."/>
            <person name="Beiko R.G."/>
            <person name="Rosenstiel P."/>
            <person name="Hippler M."/>
            <person name="Laroche J."/>
        </authorList>
    </citation>
    <scope>NUCLEOTIDE SEQUENCE [LARGE SCALE GENOMIC DNA]</scope>
    <source>
        <strain evidence="2 3">CCMP1005</strain>
    </source>
</reference>
<sequence length="231" mass="25682">SAYDIQTEVDATVPVVLAQHHRDLSVLRSRLERHGRVRAARAILVGRAVDRQQEVLRLPPERVGIPAQEGRAAQGRGREVQLPRHGRLPGHARLSRREDHGRVQGGDGRERIRPAERRGEGEDTRPRGGGVGAEPGETYARREVVRAVQVEDVVVRPEGAVPRDPIRDRRDRGEAQSTRGRVLPVGGGVRKRRRDEDCGGRRCGCGEWHGRLNGSVSMDALLEYDASLNTW</sequence>
<dbReference type="EMBL" id="AGNL01033316">
    <property type="protein sequence ID" value="EJK55737.1"/>
    <property type="molecule type" value="Genomic_DNA"/>
</dbReference>
<evidence type="ECO:0000256" key="1">
    <source>
        <dbReference type="SAM" id="MobiDB-lite"/>
    </source>
</evidence>
<accession>K0SAK3</accession>
<dbReference type="Proteomes" id="UP000266841">
    <property type="component" value="Unassembled WGS sequence"/>
</dbReference>
<feature type="region of interest" description="Disordered" evidence="1">
    <location>
        <begin position="161"/>
        <end position="191"/>
    </location>
</feature>
<feature type="region of interest" description="Disordered" evidence="1">
    <location>
        <begin position="68"/>
        <end position="136"/>
    </location>
</feature>
<organism evidence="2 3">
    <name type="scientific">Thalassiosira oceanica</name>
    <name type="common">Marine diatom</name>
    <dbReference type="NCBI Taxonomy" id="159749"/>
    <lineage>
        <taxon>Eukaryota</taxon>
        <taxon>Sar</taxon>
        <taxon>Stramenopiles</taxon>
        <taxon>Ochrophyta</taxon>
        <taxon>Bacillariophyta</taxon>
        <taxon>Coscinodiscophyceae</taxon>
        <taxon>Thalassiosirophycidae</taxon>
        <taxon>Thalassiosirales</taxon>
        <taxon>Thalassiosiraceae</taxon>
        <taxon>Thalassiosira</taxon>
    </lineage>
</organism>
<comment type="caution">
    <text evidence="2">The sequence shown here is derived from an EMBL/GenBank/DDBJ whole genome shotgun (WGS) entry which is preliminary data.</text>
</comment>
<proteinExistence type="predicted"/>
<feature type="non-terminal residue" evidence="2">
    <location>
        <position position="1"/>
    </location>
</feature>
<protein>
    <submittedName>
        <fullName evidence="2">Uncharacterized protein</fullName>
    </submittedName>
</protein>
<evidence type="ECO:0000313" key="3">
    <source>
        <dbReference type="Proteomes" id="UP000266841"/>
    </source>
</evidence>